<feature type="binding site" evidence="9">
    <location>
        <position position="277"/>
    </location>
    <ligand>
        <name>K(+)</name>
        <dbReference type="ChEBI" id="CHEBI:29103"/>
    </ligand>
</feature>
<evidence type="ECO:0000256" key="4">
    <source>
        <dbReference type="ARBA" id="ARBA00022777"/>
    </source>
</evidence>
<evidence type="ECO:0000256" key="5">
    <source>
        <dbReference type="ARBA" id="ARBA00022840"/>
    </source>
</evidence>
<feature type="active site" description="Proton acceptor" evidence="9">
    <location>
        <position position="244"/>
    </location>
</feature>
<feature type="binding site" evidence="9">
    <location>
        <position position="138"/>
    </location>
    <ligand>
        <name>substrate</name>
    </ligand>
</feature>
<feature type="binding site" evidence="9">
    <location>
        <position position="274"/>
    </location>
    <ligand>
        <name>K(+)</name>
        <dbReference type="ChEBI" id="CHEBI:29103"/>
    </ligand>
</feature>
<feature type="binding site" evidence="9">
    <location>
        <position position="279"/>
    </location>
    <ligand>
        <name>K(+)</name>
        <dbReference type="ChEBI" id="CHEBI:29103"/>
    </ligand>
</feature>
<protein>
    <recommendedName>
        <fullName evidence="9">Ribokinase</fullName>
        <shortName evidence="9">RK</shortName>
        <ecNumber evidence="9">2.7.1.15</ecNumber>
    </recommendedName>
</protein>
<proteinExistence type="inferred from homology"/>
<evidence type="ECO:0000256" key="9">
    <source>
        <dbReference type="HAMAP-Rule" id="MF_01987"/>
    </source>
</evidence>
<keyword evidence="8 9" id="KW-0119">Carbohydrate metabolism</keyword>
<comment type="caution">
    <text evidence="9">Lacks conserved residue(s) required for the propagation of feature annotation.</text>
</comment>
<feature type="binding site" evidence="9">
    <location>
        <position position="244"/>
    </location>
    <ligand>
        <name>substrate</name>
    </ligand>
</feature>
<comment type="pathway">
    <text evidence="9">Carbohydrate metabolism; D-ribose degradation; D-ribose 5-phosphate from beta-D-ribopyranose: step 2/2.</text>
</comment>
<keyword evidence="5 9" id="KW-0067">ATP-binding</keyword>
<keyword evidence="9" id="KW-0963">Cytoplasm</keyword>
<accession>A0ABU5DEG1</accession>
<keyword evidence="2 9" id="KW-0479">Metal-binding</keyword>
<comment type="similarity">
    <text evidence="9">Belongs to the carbohydrate kinase PfkB family. Ribokinase subfamily.</text>
</comment>
<organism evidence="11 12">
    <name type="scientific">Roseateles agri</name>
    <dbReference type="NCBI Taxonomy" id="3098619"/>
    <lineage>
        <taxon>Bacteria</taxon>
        <taxon>Pseudomonadati</taxon>
        <taxon>Pseudomonadota</taxon>
        <taxon>Betaproteobacteria</taxon>
        <taxon>Burkholderiales</taxon>
        <taxon>Sphaerotilaceae</taxon>
        <taxon>Roseateles</taxon>
    </lineage>
</organism>
<feature type="binding site" evidence="9">
    <location>
        <begin position="13"/>
        <end position="15"/>
    </location>
    <ligand>
        <name>substrate</name>
    </ligand>
</feature>
<feature type="domain" description="Carbohydrate kinase PfkB" evidence="10">
    <location>
        <begin position="5"/>
        <end position="286"/>
    </location>
</feature>
<evidence type="ECO:0000256" key="7">
    <source>
        <dbReference type="ARBA" id="ARBA00022958"/>
    </source>
</evidence>
<keyword evidence="12" id="KW-1185">Reference proteome</keyword>
<name>A0ABU5DEG1_9BURK</name>
<dbReference type="InterPro" id="IPR011611">
    <property type="entry name" value="PfkB_dom"/>
</dbReference>
<dbReference type="GO" id="GO:0004747">
    <property type="term" value="F:ribokinase activity"/>
    <property type="evidence" value="ECO:0007669"/>
    <property type="project" value="UniProtKB-EC"/>
</dbReference>
<evidence type="ECO:0000256" key="1">
    <source>
        <dbReference type="ARBA" id="ARBA00022679"/>
    </source>
</evidence>
<dbReference type="Pfam" id="PF00294">
    <property type="entry name" value="PfkB"/>
    <property type="match status" value="1"/>
</dbReference>
<feature type="binding site" evidence="9">
    <location>
        <position position="240"/>
    </location>
    <ligand>
        <name>K(+)</name>
        <dbReference type="ChEBI" id="CHEBI:29103"/>
    </ligand>
</feature>
<feature type="binding site" evidence="9">
    <location>
        <position position="238"/>
    </location>
    <ligand>
        <name>K(+)</name>
        <dbReference type="ChEBI" id="CHEBI:29103"/>
    </ligand>
</feature>
<evidence type="ECO:0000256" key="2">
    <source>
        <dbReference type="ARBA" id="ARBA00022723"/>
    </source>
</evidence>
<sequence>MPSSSVLIAGSANLDFVVRSHHVPAPGETVLGRDFANFPGGKGANQAVAAARAGGADTQMLLGLGADAAAQVLEASLAKARVHMHVVRAASLATGVAFVCLSDSAENAITVAPGANNALKPEHLPSLTGVSHLLMQLETPVESITAYAQAARESGVQVVLNAAPAQSLPKALLDAVDVLIVNEGELAQVTGITGSVAEALAALTQVKTVVVTLGSRGCCAATGGGFRLQPAFPVEALDTTAAGDTFCGVLVAALARGQDLPEALRRASAAGALACTKLGAQSSIPTTAELDAFLATQPAAEQAALNELAIYCGLASA</sequence>
<keyword evidence="1 9" id="KW-0808">Transferase</keyword>
<comment type="subcellular location">
    <subcellularLocation>
        <location evidence="9">Cytoplasm</location>
    </subcellularLocation>
</comment>
<evidence type="ECO:0000256" key="6">
    <source>
        <dbReference type="ARBA" id="ARBA00022842"/>
    </source>
</evidence>
<keyword evidence="7 9" id="KW-0630">Potassium</keyword>
<feature type="binding site" evidence="9">
    <location>
        <begin position="212"/>
        <end position="217"/>
    </location>
    <ligand>
        <name>ATP</name>
        <dbReference type="ChEBI" id="CHEBI:30616"/>
    </ligand>
</feature>
<evidence type="ECO:0000259" key="10">
    <source>
        <dbReference type="Pfam" id="PF00294"/>
    </source>
</evidence>
<feature type="binding site" evidence="9">
    <location>
        <begin position="41"/>
        <end position="45"/>
    </location>
    <ligand>
        <name>substrate</name>
    </ligand>
</feature>
<feature type="binding site" evidence="9">
    <location>
        <position position="283"/>
    </location>
    <ligand>
        <name>K(+)</name>
        <dbReference type="ChEBI" id="CHEBI:29103"/>
    </ligand>
</feature>
<evidence type="ECO:0000256" key="3">
    <source>
        <dbReference type="ARBA" id="ARBA00022741"/>
    </source>
</evidence>
<keyword evidence="3 9" id="KW-0547">Nucleotide-binding</keyword>
<dbReference type="Proteomes" id="UP001285263">
    <property type="component" value="Unassembled WGS sequence"/>
</dbReference>
<dbReference type="InterPro" id="IPR002139">
    <property type="entry name" value="Ribo/fructo_kinase"/>
</dbReference>
<keyword evidence="4 9" id="KW-0418">Kinase</keyword>
<dbReference type="InterPro" id="IPR011877">
    <property type="entry name" value="Ribokinase"/>
</dbReference>
<comment type="caution">
    <text evidence="11">The sequence shown here is derived from an EMBL/GenBank/DDBJ whole genome shotgun (WGS) entry which is preliminary data.</text>
</comment>
<feature type="binding site" evidence="9">
    <location>
        <position position="182"/>
    </location>
    <ligand>
        <name>ATP</name>
        <dbReference type="ChEBI" id="CHEBI:30616"/>
    </ligand>
</feature>
<evidence type="ECO:0000256" key="8">
    <source>
        <dbReference type="ARBA" id="ARBA00023277"/>
    </source>
</evidence>
<dbReference type="SUPFAM" id="SSF53613">
    <property type="entry name" value="Ribokinase-like"/>
    <property type="match status" value="1"/>
</dbReference>
<gene>
    <name evidence="9" type="primary">rbsK</name>
    <name evidence="11" type="ORF">SNE35_06535</name>
</gene>
<dbReference type="CDD" id="cd01174">
    <property type="entry name" value="ribokinase"/>
    <property type="match status" value="1"/>
</dbReference>
<dbReference type="RefSeq" id="WP_320422055.1">
    <property type="nucleotide sequence ID" value="NZ_JAXCLA010000002.1"/>
</dbReference>
<dbReference type="HAMAP" id="MF_01987">
    <property type="entry name" value="Ribokinase"/>
    <property type="match status" value="1"/>
</dbReference>
<dbReference type="PRINTS" id="PR00990">
    <property type="entry name" value="RIBOKINASE"/>
</dbReference>
<dbReference type="EMBL" id="JAXCLA010000002">
    <property type="protein sequence ID" value="MDY0744153.1"/>
    <property type="molecule type" value="Genomic_DNA"/>
</dbReference>
<evidence type="ECO:0000313" key="11">
    <source>
        <dbReference type="EMBL" id="MDY0744153.1"/>
    </source>
</evidence>
<comment type="catalytic activity">
    <reaction evidence="9">
        <text>D-ribose + ATP = D-ribose 5-phosphate + ADP + H(+)</text>
        <dbReference type="Rhea" id="RHEA:13697"/>
        <dbReference type="ChEBI" id="CHEBI:15378"/>
        <dbReference type="ChEBI" id="CHEBI:30616"/>
        <dbReference type="ChEBI" id="CHEBI:47013"/>
        <dbReference type="ChEBI" id="CHEBI:78346"/>
        <dbReference type="ChEBI" id="CHEBI:456216"/>
        <dbReference type="EC" id="2.7.1.15"/>
    </reaction>
</comment>
<dbReference type="EC" id="2.7.1.15" evidence="9"/>
<comment type="cofactor">
    <cofactor evidence="9">
        <name>Mg(2+)</name>
        <dbReference type="ChEBI" id="CHEBI:18420"/>
    </cofactor>
    <text evidence="9">Requires a divalent cation, most likely magnesium in vivo, as an electrophilic catalyst to aid phosphoryl group transfer. It is the chelate of the metal and the nucleotide that is the actual substrate.</text>
</comment>
<comment type="function">
    <text evidence="9">Catalyzes the phosphorylation of ribose at O-5 in a reaction requiring ATP and magnesium. The resulting D-ribose-5-phosphate can then be used either for sythesis of nucleotides, histidine, and tryptophan, or as a component of the pentose phosphate pathway.</text>
</comment>
<dbReference type="PANTHER" id="PTHR10584">
    <property type="entry name" value="SUGAR KINASE"/>
    <property type="match status" value="1"/>
</dbReference>
<reference evidence="11 12" key="1">
    <citation type="submission" date="2023-11" db="EMBL/GenBank/DDBJ databases">
        <title>Paucibacter sp. nov., isolated from fresh soil in Korea.</title>
        <authorList>
            <person name="Le N.T.T."/>
        </authorList>
    </citation>
    <scope>NUCLEOTIDE SEQUENCE [LARGE SCALE GENOMIC DNA]</scope>
    <source>
        <strain evidence="11 12">R3-3</strain>
    </source>
</reference>
<dbReference type="InterPro" id="IPR029056">
    <property type="entry name" value="Ribokinase-like"/>
</dbReference>
<dbReference type="Gene3D" id="3.40.1190.20">
    <property type="match status" value="1"/>
</dbReference>
<comment type="subunit">
    <text evidence="9">Homodimer.</text>
</comment>
<feature type="binding site" evidence="9">
    <location>
        <begin position="243"/>
        <end position="244"/>
    </location>
    <ligand>
        <name>ATP</name>
        <dbReference type="ChEBI" id="CHEBI:30616"/>
    </ligand>
</feature>
<dbReference type="PANTHER" id="PTHR10584:SF166">
    <property type="entry name" value="RIBOKINASE"/>
    <property type="match status" value="1"/>
</dbReference>
<keyword evidence="6 9" id="KW-0460">Magnesium</keyword>
<comment type="activity regulation">
    <text evidence="9">Activated by a monovalent cation that binds near, but not in, the active site. The most likely occupant of the site in vivo is potassium. Ion binding induces a conformational change that may alter substrate affinity.</text>
</comment>
<evidence type="ECO:0000313" key="12">
    <source>
        <dbReference type="Proteomes" id="UP001285263"/>
    </source>
</evidence>